<dbReference type="Gene3D" id="3.40.50.1820">
    <property type="entry name" value="alpha/beta hydrolase"/>
    <property type="match status" value="1"/>
</dbReference>
<dbReference type="OrthoDB" id="426718at2759"/>
<evidence type="ECO:0000256" key="2">
    <source>
        <dbReference type="ARBA" id="ARBA00043996"/>
    </source>
</evidence>
<dbReference type="HOGENOM" id="CLU_035620_0_0_1"/>
<evidence type="ECO:0000313" key="6">
    <source>
        <dbReference type="EMBL" id="KIP04016.1"/>
    </source>
</evidence>
<keyword evidence="7" id="KW-1185">Reference proteome</keyword>
<reference evidence="6 7" key="1">
    <citation type="journal article" date="2014" name="PLoS Genet.">
        <title>Analysis of the Phlebiopsis gigantea genome, transcriptome and secretome provides insight into its pioneer colonization strategies of wood.</title>
        <authorList>
            <person name="Hori C."/>
            <person name="Ishida T."/>
            <person name="Igarashi K."/>
            <person name="Samejima M."/>
            <person name="Suzuki H."/>
            <person name="Master E."/>
            <person name="Ferreira P."/>
            <person name="Ruiz-Duenas F.J."/>
            <person name="Held B."/>
            <person name="Canessa P."/>
            <person name="Larrondo L.F."/>
            <person name="Schmoll M."/>
            <person name="Druzhinina I.S."/>
            <person name="Kubicek C.P."/>
            <person name="Gaskell J.A."/>
            <person name="Kersten P."/>
            <person name="St John F."/>
            <person name="Glasner J."/>
            <person name="Sabat G."/>
            <person name="Splinter BonDurant S."/>
            <person name="Syed K."/>
            <person name="Yadav J."/>
            <person name="Mgbeahuruike A.C."/>
            <person name="Kovalchuk A."/>
            <person name="Asiegbu F.O."/>
            <person name="Lackner G."/>
            <person name="Hoffmeister D."/>
            <person name="Rencoret J."/>
            <person name="Gutierrez A."/>
            <person name="Sun H."/>
            <person name="Lindquist E."/>
            <person name="Barry K."/>
            <person name="Riley R."/>
            <person name="Grigoriev I.V."/>
            <person name="Henrissat B."/>
            <person name="Kues U."/>
            <person name="Berka R.M."/>
            <person name="Martinez A.T."/>
            <person name="Covert S.F."/>
            <person name="Blanchette R.A."/>
            <person name="Cullen D."/>
        </authorList>
    </citation>
    <scope>NUCLEOTIDE SEQUENCE [LARGE SCALE GENOMIC DNA]</scope>
    <source>
        <strain evidence="6 7">11061_1 CR5-6</strain>
    </source>
</reference>
<dbReference type="InterPro" id="IPR029058">
    <property type="entry name" value="AB_hydrolase_fold"/>
</dbReference>
<evidence type="ECO:0000313" key="7">
    <source>
        <dbReference type="Proteomes" id="UP000053257"/>
    </source>
</evidence>
<dbReference type="Pfam" id="PF01764">
    <property type="entry name" value="Lipase_3"/>
    <property type="match status" value="1"/>
</dbReference>
<keyword evidence="1" id="KW-1015">Disulfide bond</keyword>
<dbReference type="Proteomes" id="UP000053257">
    <property type="component" value="Unassembled WGS sequence"/>
</dbReference>
<evidence type="ECO:0000259" key="5">
    <source>
        <dbReference type="Pfam" id="PF01764"/>
    </source>
</evidence>
<dbReference type="EMBL" id="KN840590">
    <property type="protein sequence ID" value="KIP04016.1"/>
    <property type="molecule type" value="Genomic_DNA"/>
</dbReference>
<organism evidence="6 7">
    <name type="scientific">Phlebiopsis gigantea (strain 11061_1 CR5-6)</name>
    <name type="common">White-rot fungus</name>
    <name type="synonym">Peniophora gigantea</name>
    <dbReference type="NCBI Taxonomy" id="745531"/>
    <lineage>
        <taxon>Eukaryota</taxon>
        <taxon>Fungi</taxon>
        <taxon>Dikarya</taxon>
        <taxon>Basidiomycota</taxon>
        <taxon>Agaricomycotina</taxon>
        <taxon>Agaricomycetes</taxon>
        <taxon>Polyporales</taxon>
        <taxon>Phanerochaetaceae</taxon>
        <taxon>Phlebiopsis</taxon>
    </lineage>
</organism>
<comment type="catalytic activity">
    <reaction evidence="3">
        <text>a diacylglycerol + H2O = a monoacylglycerol + a fatty acid + H(+)</text>
        <dbReference type="Rhea" id="RHEA:32731"/>
        <dbReference type="ChEBI" id="CHEBI:15377"/>
        <dbReference type="ChEBI" id="CHEBI:15378"/>
        <dbReference type="ChEBI" id="CHEBI:17408"/>
        <dbReference type="ChEBI" id="CHEBI:18035"/>
        <dbReference type="ChEBI" id="CHEBI:28868"/>
    </reaction>
</comment>
<dbReference type="CDD" id="cd00519">
    <property type="entry name" value="Lipase_3"/>
    <property type="match status" value="1"/>
</dbReference>
<dbReference type="GO" id="GO:0006629">
    <property type="term" value="P:lipid metabolic process"/>
    <property type="evidence" value="ECO:0007669"/>
    <property type="project" value="InterPro"/>
</dbReference>
<proteinExistence type="inferred from homology"/>
<dbReference type="PANTHER" id="PTHR45856">
    <property type="entry name" value="ALPHA/BETA-HYDROLASES SUPERFAMILY PROTEIN"/>
    <property type="match status" value="1"/>
</dbReference>
<sequence>MATTVPVDFTVVKSIIHSRHLEQLQAIASTENLVLISEPYDTELPIFATIDDIIQWTKNSMSQINKGKANRVYGGNIGSQINFYNAFVAFMESATVYLRDTAAVVEAIHILRSNRDDRLAEAARLLAQSTSAIDKIADMWDMQFIQICDLVSYHPDGHTRLVGPFCGAFVPKDIGGKNPYFGISFKGTSTYGEWLNDLISMVTVQGGNWLWNCSISQGFFYPLFSTYNNSKIKTPFAMIQDAAQSIMSKVKTSTVAHVTGHSLGGAYATLTYAQLCNSGFGRTTAPLYLGDMYTYGAPRAGRNDFANALRAAQRSQQSTVGSTWRIVNKDDYVPQVPVTFIPWHKNPFVHVDAGMKVIKNAKPFPMNSEINTHPWPTVPTSIGAHYTSEYYKSLTYATTGRAPRGLVRTQRIAPLTVFANRLDSYSFDLAAVQDELREQTSVNISLEATDDIVDGTIKVGRFLGELTALGSFHGVLDRVPTFSCSSWQKLFSAENQCIFEKQDGGKLAIYFIVDDKVVGHATVTGNAEETEIDTANIVRGSCRWSLDAEDPAVEQLSAVLAQTFDSIFALEVSKESPKPAKVAAAA</sequence>
<dbReference type="InterPro" id="IPR051218">
    <property type="entry name" value="Sec_MonoDiacylglyc_Lipase"/>
</dbReference>
<dbReference type="SUPFAM" id="SSF53474">
    <property type="entry name" value="alpha/beta-Hydrolases"/>
    <property type="match status" value="1"/>
</dbReference>
<protein>
    <recommendedName>
        <fullName evidence="5">Fungal lipase-type domain-containing protein</fullName>
    </recommendedName>
</protein>
<evidence type="ECO:0000256" key="3">
    <source>
        <dbReference type="ARBA" id="ARBA00047591"/>
    </source>
</evidence>
<evidence type="ECO:0000256" key="1">
    <source>
        <dbReference type="ARBA" id="ARBA00023157"/>
    </source>
</evidence>
<evidence type="ECO:0000256" key="4">
    <source>
        <dbReference type="ARBA" id="ARBA00048461"/>
    </source>
</evidence>
<comment type="similarity">
    <text evidence="2">Belongs to the AB hydrolase superfamily. Lipase family. Class 3 subfamily.</text>
</comment>
<name>A0A0C3RTI3_PHLG1</name>
<gene>
    <name evidence="6" type="ORF">PHLGIDRAFT_20095</name>
</gene>
<dbReference type="PANTHER" id="PTHR45856:SF24">
    <property type="entry name" value="FUNGAL LIPASE-LIKE DOMAIN-CONTAINING PROTEIN"/>
    <property type="match status" value="1"/>
</dbReference>
<dbReference type="AlphaFoldDB" id="A0A0C3RTI3"/>
<accession>A0A0C3RTI3</accession>
<comment type="catalytic activity">
    <reaction evidence="4">
        <text>a monoacylglycerol + H2O = glycerol + a fatty acid + H(+)</text>
        <dbReference type="Rhea" id="RHEA:15245"/>
        <dbReference type="ChEBI" id="CHEBI:15377"/>
        <dbReference type="ChEBI" id="CHEBI:15378"/>
        <dbReference type="ChEBI" id="CHEBI:17408"/>
        <dbReference type="ChEBI" id="CHEBI:17754"/>
        <dbReference type="ChEBI" id="CHEBI:28868"/>
    </reaction>
</comment>
<feature type="domain" description="Fungal lipase-type" evidence="5">
    <location>
        <begin position="183"/>
        <end position="338"/>
    </location>
</feature>
<dbReference type="InterPro" id="IPR002921">
    <property type="entry name" value="Fungal_lipase-type"/>
</dbReference>